<dbReference type="RefSeq" id="WP_277863338.1">
    <property type="nucleotide sequence ID" value="NZ_JARRAG010000002.1"/>
</dbReference>
<protein>
    <recommendedName>
        <fullName evidence="3">HEAT repeat domain-containing protein</fullName>
    </recommendedName>
</protein>
<sequence length="410" mass="44862">MLEDLDRVDWARLTHAYGPAGDLPAKIRGLASPDPKARESSRNGLFATIFHQGTRYRASAPAVPFLFEVLEAPETPERDQLIDLLVHLAVGYPEGHLPAGFDPSRAFPEIDELGAEDDLDAVRSAEPSEEDEYEAGRGALWARDAYRAVLARLDVFRRVADDDDEKVRKAAVRALAWFPEAAAESAALVRRIARDRPEPGETADAVSCLGILDRSLSDRSDVPWLQDRLAPETPFVVRVAAAHSLALILGKALPPEALDVLLDAITDPRGGEAEGRDAAWHMAGLVAQICGVIDLLDLEPTEPVVAALCKATEAATMWPSMSLWDTLLNRVFPDGQMVRFVPDPSVAAGQRPAFRDPREFTAVQRRAVEAVIRSPYWTPTPNGFGALEEILWGHALPNSREKLQALLDEA</sequence>
<organism evidence="1 2">
    <name type="scientific">Paludisphaera mucosa</name>
    <dbReference type="NCBI Taxonomy" id="3030827"/>
    <lineage>
        <taxon>Bacteria</taxon>
        <taxon>Pseudomonadati</taxon>
        <taxon>Planctomycetota</taxon>
        <taxon>Planctomycetia</taxon>
        <taxon>Isosphaerales</taxon>
        <taxon>Isosphaeraceae</taxon>
        <taxon>Paludisphaera</taxon>
    </lineage>
</organism>
<evidence type="ECO:0000313" key="1">
    <source>
        <dbReference type="EMBL" id="MDG3007048.1"/>
    </source>
</evidence>
<name>A0ABT6FI43_9BACT</name>
<evidence type="ECO:0000313" key="2">
    <source>
        <dbReference type="Proteomes" id="UP001216907"/>
    </source>
</evidence>
<evidence type="ECO:0008006" key="3">
    <source>
        <dbReference type="Google" id="ProtNLM"/>
    </source>
</evidence>
<dbReference type="InterPro" id="IPR016024">
    <property type="entry name" value="ARM-type_fold"/>
</dbReference>
<dbReference type="SUPFAM" id="SSF48371">
    <property type="entry name" value="ARM repeat"/>
    <property type="match status" value="1"/>
</dbReference>
<dbReference type="EMBL" id="JARRAG010000002">
    <property type="protein sequence ID" value="MDG3007048.1"/>
    <property type="molecule type" value="Genomic_DNA"/>
</dbReference>
<keyword evidence="2" id="KW-1185">Reference proteome</keyword>
<gene>
    <name evidence="1" type="ORF">PZE19_25040</name>
</gene>
<accession>A0ABT6FI43</accession>
<reference evidence="1 2" key="1">
    <citation type="submission" date="2023-03" db="EMBL/GenBank/DDBJ databases">
        <title>Paludisphaera mucosa sp. nov. a novel planctomycete from northern fen.</title>
        <authorList>
            <person name="Ivanova A."/>
        </authorList>
    </citation>
    <scope>NUCLEOTIDE SEQUENCE [LARGE SCALE GENOMIC DNA]</scope>
    <source>
        <strain evidence="1 2">Pla2</strain>
    </source>
</reference>
<dbReference type="InterPro" id="IPR011989">
    <property type="entry name" value="ARM-like"/>
</dbReference>
<proteinExistence type="predicted"/>
<dbReference type="Proteomes" id="UP001216907">
    <property type="component" value="Unassembled WGS sequence"/>
</dbReference>
<dbReference type="Gene3D" id="1.25.10.10">
    <property type="entry name" value="Leucine-rich Repeat Variant"/>
    <property type="match status" value="1"/>
</dbReference>
<comment type="caution">
    <text evidence="1">The sequence shown here is derived from an EMBL/GenBank/DDBJ whole genome shotgun (WGS) entry which is preliminary data.</text>
</comment>